<dbReference type="STRING" id="671143.DAMO_0376"/>
<accession>D5MJ95</accession>
<dbReference type="Proteomes" id="UP000006898">
    <property type="component" value="Chromosome"/>
</dbReference>
<gene>
    <name evidence="1" type="ORF">DAMO_0376</name>
</gene>
<reference evidence="1 2" key="1">
    <citation type="journal article" date="2010" name="Nature">
        <title>Nitrite-driven anaerobic methane oxidation by oxygenic bacteria.</title>
        <authorList>
            <person name="Ettwig K.F."/>
            <person name="Butler M.K."/>
            <person name="Le Paslier D."/>
            <person name="Pelletier E."/>
            <person name="Mangenot S."/>
            <person name="Kuypers M.M.M."/>
            <person name="Schreiber F."/>
            <person name="Dutilh B.E."/>
            <person name="Zedelius J."/>
            <person name="de Beer D."/>
            <person name="Gloerich J."/>
            <person name="Wessels H.J.C.T."/>
            <person name="van Allen T."/>
            <person name="Luesken F."/>
            <person name="Wu M."/>
            <person name="van de Pas-Schoonen K.T."/>
            <person name="Op den Camp H.J.M."/>
            <person name="Janssen-Megens E.M."/>
            <person name="Francoijs K-J."/>
            <person name="Stunnenberg H."/>
            <person name="Weissenbach J."/>
            <person name="Jetten M.S.M."/>
            <person name="Strous M."/>
        </authorList>
    </citation>
    <scope>NUCLEOTIDE SEQUENCE [LARGE SCALE GENOMIC DNA]</scope>
</reference>
<evidence type="ECO:0000313" key="2">
    <source>
        <dbReference type="Proteomes" id="UP000006898"/>
    </source>
</evidence>
<sequence length="79" mass="9417">MLYPINEICLRYRGCTVIKQHQSLIFHAHLRFKDPELPANLPYNRKRSFYYCINCGGRFFGRHVVKDSNQFTKNPLGHF</sequence>
<proteinExistence type="predicted"/>
<protein>
    <submittedName>
        <fullName evidence="1">Uncharacterized protein</fullName>
    </submittedName>
</protein>
<dbReference type="KEGG" id="mox:DAMO_0376"/>
<dbReference type="EMBL" id="FP565575">
    <property type="protein sequence ID" value="CBE67460.1"/>
    <property type="molecule type" value="Genomic_DNA"/>
</dbReference>
<evidence type="ECO:0000313" key="1">
    <source>
        <dbReference type="EMBL" id="CBE67460.1"/>
    </source>
</evidence>
<organism evidence="1 2">
    <name type="scientific">Methylomirabilis oxygeniifera</name>
    <dbReference type="NCBI Taxonomy" id="671143"/>
    <lineage>
        <taxon>Bacteria</taxon>
        <taxon>Candidatus Methylomirabilota</taxon>
        <taxon>Candidatus Methylomirabilia</taxon>
        <taxon>Candidatus Methylomirabilales</taxon>
        <taxon>Candidatus Methylomirabilaceae</taxon>
        <taxon>Candidatus Methylomirabilis</taxon>
    </lineage>
</organism>
<dbReference type="HOGENOM" id="CLU_2599491_0_0_0"/>
<dbReference type="AlphaFoldDB" id="D5MJ95"/>
<name>D5MJ95_METO1</name>